<organism evidence="2 3">
    <name type="scientific">Emydomyces testavorans</name>
    <dbReference type="NCBI Taxonomy" id="2070801"/>
    <lineage>
        <taxon>Eukaryota</taxon>
        <taxon>Fungi</taxon>
        <taxon>Dikarya</taxon>
        <taxon>Ascomycota</taxon>
        <taxon>Pezizomycotina</taxon>
        <taxon>Eurotiomycetes</taxon>
        <taxon>Eurotiomycetidae</taxon>
        <taxon>Onygenales</taxon>
        <taxon>Nannizziopsiaceae</taxon>
        <taxon>Emydomyces</taxon>
    </lineage>
</organism>
<dbReference type="Proteomes" id="UP001219355">
    <property type="component" value="Chromosome 1"/>
</dbReference>
<accession>A0AAF0DDT9</accession>
<proteinExistence type="predicted"/>
<sequence length="284" mass="31724">MPRLRGVLSPSSLFRLSHRQLCPPPPLRPWIPHRRTLRSPTIRTFSTASPPPSARRQPAQWPRHFRSILYAIIFGSLGYHCVNEGTRDFFTPVLQPGTAEDIEAQKQIGEEFDRLKIVKKLRADPDFVEWEAYGNFSPEEKAKRVTSGGLSGSRGISSQHIFWNEKTKTAISVLYLGNGIAGWPGIVHGGALAMLLDESMGRVALRNVAARTGVTANLNMEYRKPVIPGQFCTVTARYEPEKSNERKAMVSGELRDSTGRLCIEANALFVVPRSLTLRKLDDGF</sequence>
<dbReference type="InterPro" id="IPR029069">
    <property type="entry name" value="HotDog_dom_sf"/>
</dbReference>
<gene>
    <name evidence="2" type="ORF">PRK78_002173</name>
</gene>
<reference evidence="2" key="1">
    <citation type="submission" date="2023-03" db="EMBL/GenBank/DDBJ databases">
        <title>Emydomyces testavorans Genome Sequence.</title>
        <authorList>
            <person name="Hoyer L."/>
        </authorList>
    </citation>
    <scope>NUCLEOTIDE SEQUENCE</scope>
    <source>
        <strain evidence="2">16-2883</strain>
    </source>
</reference>
<name>A0AAF0DDT9_9EURO</name>
<dbReference type="EMBL" id="CP120627">
    <property type="protein sequence ID" value="WEW56724.1"/>
    <property type="molecule type" value="Genomic_DNA"/>
</dbReference>
<dbReference type="Pfam" id="PF03061">
    <property type="entry name" value="4HBT"/>
    <property type="match status" value="1"/>
</dbReference>
<feature type="domain" description="Thioesterase" evidence="1">
    <location>
        <begin position="185"/>
        <end position="262"/>
    </location>
</feature>
<evidence type="ECO:0000313" key="3">
    <source>
        <dbReference type="Proteomes" id="UP001219355"/>
    </source>
</evidence>
<dbReference type="CDD" id="cd03443">
    <property type="entry name" value="PaaI_thioesterase"/>
    <property type="match status" value="1"/>
</dbReference>
<evidence type="ECO:0000259" key="1">
    <source>
        <dbReference type="Pfam" id="PF03061"/>
    </source>
</evidence>
<dbReference type="SUPFAM" id="SSF54637">
    <property type="entry name" value="Thioesterase/thiol ester dehydrase-isomerase"/>
    <property type="match status" value="1"/>
</dbReference>
<evidence type="ECO:0000313" key="2">
    <source>
        <dbReference type="EMBL" id="WEW56724.1"/>
    </source>
</evidence>
<dbReference type="InterPro" id="IPR006683">
    <property type="entry name" value="Thioestr_dom"/>
</dbReference>
<dbReference type="PANTHER" id="PTHR47260">
    <property type="entry name" value="UPF0644 PROTEIN PB2B4.06"/>
    <property type="match status" value="1"/>
</dbReference>
<dbReference type="PANTHER" id="PTHR47260:SF1">
    <property type="entry name" value="UPF0644 PROTEIN PB2B4.06"/>
    <property type="match status" value="1"/>
</dbReference>
<dbReference type="AlphaFoldDB" id="A0AAF0DDT9"/>
<protein>
    <recommendedName>
        <fullName evidence="1">Thioesterase domain-containing protein</fullName>
    </recommendedName>
</protein>
<keyword evidence="3" id="KW-1185">Reference proteome</keyword>
<dbReference type="InterPro" id="IPR052061">
    <property type="entry name" value="PTE-AB_protein"/>
</dbReference>
<dbReference type="Gene3D" id="3.10.129.10">
    <property type="entry name" value="Hotdog Thioesterase"/>
    <property type="match status" value="1"/>
</dbReference>